<dbReference type="SUPFAM" id="SSF140736">
    <property type="entry name" value="Rv1873-like"/>
    <property type="match status" value="1"/>
</dbReference>
<evidence type="ECO:0000313" key="1">
    <source>
        <dbReference type="EMBL" id="RAK53096.1"/>
    </source>
</evidence>
<protein>
    <submittedName>
        <fullName evidence="1">DUF1810 domain-containing protein</fullName>
    </submittedName>
</protein>
<accession>A0A328AG59</accession>
<name>A0A328AG59_9CAUL</name>
<dbReference type="InterPro" id="IPR036287">
    <property type="entry name" value="Rv1873-like_sf"/>
</dbReference>
<dbReference type="InterPro" id="IPR014937">
    <property type="entry name" value="DUF1810"/>
</dbReference>
<sequence>MAFDLQRFVDAQASVYPGALAELRAGAKRSHWMWFVFPQIAGLGLSPTAQFYAIASLAEAKAYLAHPVLGPRLVECTAAVNGVQGRTAHAIFGSPDDMKFRSSMTLFREAAPEERAFQAALDTYFSGAPDPATLRLLGR</sequence>
<dbReference type="Pfam" id="PF08837">
    <property type="entry name" value="DUF1810"/>
    <property type="match status" value="1"/>
</dbReference>
<organism evidence="1 2">
    <name type="scientific">Phenylobacterium soli</name>
    <dbReference type="NCBI Taxonomy" id="2170551"/>
    <lineage>
        <taxon>Bacteria</taxon>
        <taxon>Pseudomonadati</taxon>
        <taxon>Pseudomonadota</taxon>
        <taxon>Alphaproteobacteria</taxon>
        <taxon>Caulobacterales</taxon>
        <taxon>Caulobacteraceae</taxon>
        <taxon>Phenylobacterium</taxon>
    </lineage>
</organism>
<dbReference type="Proteomes" id="UP000249254">
    <property type="component" value="Unassembled WGS sequence"/>
</dbReference>
<dbReference type="OrthoDB" id="9801870at2"/>
<dbReference type="PIRSF" id="PIRSF008546">
    <property type="entry name" value="UCP008546"/>
    <property type="match status" value="1"/>
</dbReference>
<comment type="caution">
    <text evidence="1">The sequence shown here is derived from an EMBL/GenBank/DDBJ whole genome shotgun (WGS) entry which is preliminary data.</text>
</comment>
<dbReference type="AlphaFoldDB" id="A0A328AG59"/>
<proteinExistence type="predicted"/>
<dbReference type="Gene3D" id="1.25.40.380">
    <property type="entry name" value="Protein of unknown function DUF1810"/>
    <property type="match status" value="1"/>
</dbReference>
<gene>
    <name evidence="1" type="ORF">DJ017_00385</name>
</gene>
<dbReference type="RefSeq" id="WP_111526849.1">
    <property type="nucleotide sequence ID" value="NZ_JBHRSG010000001.1"/>
</dbReference>
<evidence type="ECO:0000313" key="2">
    <source>
        <dbReference type="Proteomes" id="UP000249254"/>
    </source>
</evidence>
<reference evidence="2" key="1">
    <citation type="submission" date="2018-05" db="EMBL/GenBank/DDBJ databases">
        <authorList>
            <person name="Li X."/>
        </authorList>
    </citation>
    <scope>NUCLEOTIDE SEQUENCE [LARGE SCALE GENOMIC DNA]</scope>
    <source>
        <strain evidence="2">LX32</strain>
    </source>
</reference>
<keyword evidence="2" id="KW-1185">Reference proteome</keyword>
<dbReference type="EMBL" id="QFYQ01000001">
    <property type="protein sequence ID" value="RAK53096.1"/>
    <property type="molecule type" value="Genomic_DNA"/>
</dbReference>